<protein>
    <submittedName>
        <fullName evidence="1">Uncharacterized protein</fullName>
    </submittedName>
</protein>
<feature type="non-terminal residue" evidence="1">
    <location>
        <position position="103"/>
    </location>
</feature>
<proteinExistence type="predicted"/>
<reference evidence="1" key="1">
    <citation type="journal article" date="2020" name="Fungal Divers.">
        <title>Resolving the Mortierellaceae phylogeny through synthesis of multi-gene phylogenetics and phylogenomics.</title>
        <authorList>
            <person name="Vandepol N."/>
            <person name="Liber J."/>
            <person name="Desiro A."/>
            <person name="Na H."/>
            <person name="Kennedy M."/>
            <person name="Barry K."/>
            <person name="Grigoriev I.V."/>
            <person name="Miller A.N."/>
            <person name="O'Donnell K."/>
            <person name="Stajich J.E."/>
            <person name="Bonito G."/>
        </authorList>
    </citation>
    <scope>NUCLEOTIDE SEQUENCE</scope>
    <source>
        <strain evidence="1">NVP1</strain>
    </source>
</reference>
<name>A0A9P5VGH3_9FUNG</name>
<evidence type="ECO:0000313" key="2">
    <source>
        <dbReference type="Proteomes" id="UP000696485"/>
    </source>
</evidence>
<keyword evidence="2" id="KW-1185">Reference proteome</keyword>
<dbReference type="Proteomes" id="UP000696485">
    <property type="component" value="Unassembled WGS sequence"/>
</dbReference>
<organism evidence="1 2">
    <name type="scientific">Podila minutissima</name>
    <dbReference type="NCBI Taxonomy" id="64525"/>
    <lineage>
        <taxon>Eukaryota</taxon>
        <taxon>Fungi</taxon>
        <taxon>Fungi incertae sedis</taxon>
        <taxon>Mucoromycota</taxon>
        <taxon>Mortierellomycotina</taxon>
        <taxon>Mortierellomycetes</taxon>
        <taxon>Mortierellales</taxon>
        <taxon>Mortierellaceae</taxon>
        <taxon>Podila</taxon>
    </lineage>
</organism>
<accession>A0A9P5VGH3</accession>
<comment type="caution">
    <text evidence="1">The sequence shown here is derived from an EMBL/GenBank/DDBJ whole genome shotgun (WGS) entry which is preliminary data.</text>
</comment>
<gene>
    <name evidence="1" type="ORF">BG006_001949</name>
</gene>
<dbReference type="EMBL" id="JAAAUY010001414">
    <property type="protein sequence ID" value="KAF9322924.1"/>
    <property type="molecule type" value="Genomic_DNA"/>
</dbReference>
<sequence>MSNGLGNYEPGGMATISPLEDASLRSEQFQEHQLRVQEKYRLAHQHQMDLEFATSTHPHDLPPNDGTQPYYTSQGQLIVPTASPYYEARPQYGLTDFDLLETL</sequence>
<evidence type="ECO:0000313" key="1">
    <source>
        <dbReference type="EMBL" id="KAF9322924.1"/>
    </source>
</evidence>
<dbReference type="AlphaFoldDB" id="A0A9P5VGH3"/>